<evidence type="ECO:0000313" key="2">
    <source>
        <dbReference type="EMBL" id="KAL2486743.1"/>
    </source>
</evidence>
<organism evidence="2 3">
    <name type="scientific">Abeliophyllum distichum</name>
    <dbReference type="NCBI Taxonomy" id="126358"/>
    <lineage>
        <taxon>Eukaryota</taxon>
        <taxon>Viridiplantae</taxon>
        <taxon>Streptophyta</taxon>
        <taxon>Embryophyta</taxon>
        <taxon>Tracheophyta</taxon>
        <taxon>Spermatophyta</taxon>
        <taxon>Magnoliopsida</taxon>
        <taxon>eudicotyledons</taxon>
        <taxon>Gunneridae</taxon>
        <taxon>Pentapetalae</taxon>
        <taxon>asterids</taxon>
        <taxon>lamiids</taxon>
        <taxon>Lamiales</taxon>
        <taxon>Oleaceae</taxon>
        <taxon>Forsythieae</taxon>
        <taxon>Abeliophyllum</taxon>
    </lineage>
</organism>
<accession>A0ABD1RG35</accession>
<keyword evidence="3" id="KW-1185">Reference proteome</keyword>
<proteinExistence type="predicted"/>
<evidence type="ECO:0000256" key="1">
    <source>
        <dbReference type="SAM" id="Phobius"/>
    </source>
</evidence>
<sequence>MNIVPLFGISFITSSIPPLVLVYWRIPSVESYKVNTDRWVKDGFTYGGKIIRNSSGQCVCTFFSSHDECPILEAKLRTILDGIILALKIVLLDLWIEAALLWPFNTSPEVEHFGLFKPLFATLDISLPSTVILFLTFIARVTR</sequence>
<dbReference type="EMBL" id="JBFOLK010000009">
    <property type="protein sequence ID" value="KAL2486743.1"/>
    <property type="molecule type" value="Genomic_DNA"/>
</dbReference>
<comment type="caution">
    <text evidence="2">The sequence shown here is derived from an EMBL/GenBank/DDBJ whole genome shotgun (WGS) entry which is preliminary data.</text>
</comment>
<gene>
    <name evidence="2" type="ORF">Adt_31499</name>
</gene>
<protein>
    <submittedName>
        <fullName evidence="2">Uncharacterized protein</fullName>
    </submittedName>
</protein>
<keyword evidence="1" id="KW-0472">Membrane</keyword>
<keyword evidence="1" id="KW-1133">Transmembrane helix</keyword>
<reference evidence="3" key="1">
    <citation type="submission" date="2024-07" db="EMBL/GenBank/DDBJ databases">
        <title>Two chromosome-level genome assemblies of Korean endemic species Abeliophyllum distichum and Forsythia ovata (Oleaceae).</title>
        <authorList>
            <person name="Jang H."/>
        </authorList>
    </citation>
    <scope>NUCLEOTIDE SEQUENCE [LARGE SCALE GENOMIC DNA]</scope>
</reference>
<dbReference type="AlphaFoldDB" id="A0ABD1RG35"/>
<feature type="transmembrane region" description="Helical" evidence="1">
    <location>
        <begin position="119"/>
        <end position="139"/>
    </location>
</feature>
<feature type="transmembrane region" description="Helical" evidence="1">
    <location>
        <begin position="83"/>
        <end position="104"/>
    </location>
</feature>
<keyword evidence="1" id="KW-0812">Transmembrane</keyword>
<dbReference type="Proteomes" id="UP001604336">
    <property type="component" value="Unassembled WGS sequence"/>
</dbReference>
<feature type="transmembrane region" description="Helical" evidence="1">
    <location>
        <begin position="6"/>
        <end position="24"/>
    </location>
</feature>
<name>A0ABD1RG35_9LAMI</name>
<evidence type="ECO:0000313" key="3">
    <source>
        <dbReference type="Proteomes" id="UP001604336"/>
    </source>
</evidence>